<keyword evidence="2" id="KW-1185">Reference proteome</keyword>
<dbReference type="Proteomes" id="UP000438476">
    <property type="component" value="Unassembled WGS sequence"/>
</dbReference>
<proteinExistence type="predicted"/>
<dbReference type="RefSeq" id="WP_160736910.1">
    <property type="nucleotide sequence ID" value="NZ_WTYT01000005.1"/>
</dbReference>
<dbReference type="OrthoDB" id="7390937at2"/>
<reference evidence="1 2" key="1">
    <citation type="submission" date="2019-12" db="EMBL/GenBank/DDBJ databases">
        <title>Genomic-based taxomic classification of the family Erythrobacteraceae.</title>
        <authorList>
            <person name="Xu L."/>
        </authorList>
    </citation>
    <scope>NUCLEOTIDE SEQUENCE [LARGE SCALE GENOMIC DNA]</scope>
    <source>
        <strain evidence="1 2">LMG 29518</strain>
    </source>
</reference>
<comment type="caution">
    <text evidence="1">The sequence shown here is derived from an EMBL/GenBank/DDBJ whole genome shotgun (WGS) entry which is preliminary data.</text>
</comment>
<sequence>MSQWRHILTRLFSGTFSLLLTMSIPGLLVPVQTAFAQESAEQVSGGGKIADEVAADPARKLPELGLMGTVPIYWGNAASVEDALRVDAEPHWARAIIERSFHLKPISFLDAERLKDVSYLLLAQPRILSPQENVALDDWVRGGGRLLLFADPMMTGHSPFGLGDPRRPQGVILLSPIFDRWGLELLFTSDQQDHVHLAQGWIAPIPIFLAGEIAGRPEKSTAPGACKFAAKGVLALCEIGAGHVTILADSVILDDEVPEKNRIFALEALLGQLRGESGDIAGEPDS</sequence>
<evidence type="ECO:0000313" key="1">
    <source>
        <dbReference type="EMBL" id="MXO66466.1"/>
    </source>
</evidence>
<organism evidence="1 2">
    <name type="scientific">Altericroceibacterium endophyticum</name>
    <dbReference type="NCBI Taxonomy" id="1808508"/>
    <lineage>
        <taxon>Bacteria</taxon>
        <taxon>Pseudomonadati</taxon>
        <taxon>Pseudomonadota</taxon>
        <taxon>Alphaproteobacteria</taxon>
        <taxon>Sphingomonadales</taxon>
        <taxon>Erythrobacteraceae</taxon>
        <taxon>Altericroceibacterium</taxon>
    </lineage>
</organism>
<name>A0A6I4T6C8_9SPHN</name>
<dbReference type="AlphaFoldDB" id="A0A6I4T6C8"/>
<accession>A0A6I4T6C8</accession>
<protein>
    <submittedName>
        <fullName evidence="1">ABC transporter</fullName>
    </submittedName>
</protein>
<evidence type="ECO:0000313" key="2">
    <source>
        <dbReference type="Proteomes" id="UP000438476"/>
    </source>
</evidence>
<dbReference type="EMBL" id="WTYT01000005">
    <property type="protein sequence ID" value="MXO66466.1"/>
    <property type="molecule type" value="Genomic_DNA"/>
</dbReference>
<gene>
    <name evidence="1" type="ORF">GRI91_11920</name>
</gene>